<evidence type="ECO:0000313" key="2">
    <source>
        <dbReference type="EMBL" id="KMQ70789.1"/>
    </source>
</evidence>
<organism evidence="2 3">
    <name type="scientific">Chryseobacterium koreense CCUG 49689</name>
    <dbReference type="NCBI Taxonomy" id="1304281"/>
    <lineage>
        <taxon>Bacteria</taxon>
        <taxon>Pseudomonadati</taxon>
        <taxon>Bacteroidota</taxon>
        <taxon>Flavobacteriia</taxon>
        <taxon>Flavobacteriales</taxon>
        <taxon>Weeksellaceae</taxon>
        <taxon>Chryseobacterium group</taxon>
        <taxon>Chryseobacterium</taxon>
    </lineage>
</organism>
<keyword evidence="3" id="KW-1185">Reference proteome</keyword>
<feature type="domain" description="GEVED" evidence="1">
    <location>
        <begin position="597"/>
        <end position="677"/>
    </location>
</feature>
<name>A0A0J7IYA2_9FLAO</name>
<dbReference type="RefSeq" id="WP_048500050.1">
    <property type="nucleotide sequence ID" value="NZ_LFNG01000013.1"/>
</dbReference>
<evidence type="ECO:0000259" key="1">
    <source>
        <dbReference type="Pfam" id="PF20009"/>
    </source>
</evidence>
<reference evidence="2 3" key="1">
    <citation type="journal article" date="2004" name="Int. J. Syst. Evol. Microbiol.">
        <title>Kaistella koreensis gen. nov., sp. nov., a novel member of the Chryseobacterium-Bergeyella-Riemerella branch.</title>
        <authorList>
            <person name="Kim M.K."/>
            <person name="Im W.T."/>
            <person name="Shin Y.K."/>
            <person name="Lim J.H."/>
            <person name="Kim S.H."/>
            <person name="Lee B.C."/>
            <person name="Park M.Y."/>
            <person name="Lee K.Y."/>
            <person name="Lee S.T."/>
        </authorList>
    </citation>
    <scope>NUCLEOTIDE SEQUENCE [LARGE SCALE GENOMIC DNA]</scope>
    <source>
        <strain evidence="2 3">CCUG 49689</strain>
    </source>
</reference>
<gene>
    <name evidence="2" type="ORF">ACM44_10800</name>
</gene>
<dbReference type="Pfam" id="PF20009">
    <property type="entry name" value="GEVED"/>
    <property type="match status" value="1"/>
</dbReference>
<dbReference type="OrthoDB" id="906679at2"/>
<proteinExistence type="predicted"/>
<accession>A0A0J7IYA2</accession>
<dbReference type="Proteomes" id="UP000035900">
    <property type="component" value="Unassembled WGS sequence"/>
</dbReference>
<comment type="caution">
    <text evidence="2">The sequence shown here is derived from an EMBL/GenBank/DDBJ whole genome shotgun (WGS) entry which is preliminary data.</text>
</comment>
<protein>
    <recommendedName>
        <fullName evidence="1">GEVED domain-containing protein</fullName>
    </recommendedName>
</protein>
<sequence>MKKISSIIQKRLLVFSVLLFSLWSLGQNKTDQSILQASAKSVQAIKPVEGNPLEMMKGKTEEISKRDAFSKHFKNADGSMTAVIGAGPIHYSKNGRWEDIDTHIKKNASEDFPYSNTANLMESYFGITSDKGIVSQTKEGKIKEFLNTQMYWEVNGQAVNVQNGSDIPALIKGDKVYYDNLFGTISAEFTVKSGQRKLNYIIPDKQSLGKIPLNADYLVFTEKIKLPDNFKIIDNYKHYNKLKKEYQTIPGIFVIDVDGKVIYEYSAPEIVEDYSSDVMGLPAQMSPEISFEKDGDFINLFIKVKAKWIVDEARTYPIAIDPTATAYPFTANYSSGQTYSSGGGSGNIAAGYSGGWYRGWATFNLTSLPSLSGVTAATISLYINSKGGTMGGAASSINVGHTSFDLSRLVWLSNYNLLYNAITAANNSTGAYNFMPNQNAGTWAAVDLKPGTNTMAIDEIEKKSGNDMAFFPVSFSPSWGTGTTVRYYVIAGYSDPNKPYLTITYTAVDPYKHAAYQYANAGAIGDVGYIQIGNVSIGSINNTTSITNYAANAATIYRNTPTGYNKYNLSTDVYPGTTHTLNTTYRDLGAPYNSGKIAVWVDWNEDGDFADANEYIGISPNTTSGNQIMSFSINVPSTATAGTKRLRIRSFLHDDVVTANDYDKTFEYGETEDYSINVLAVSNPTLTVSQAYSGASYADGTYTLTNNSSVTATSGTRPGYIITGWIGTGSVPATGTGASTTFAITQNSTIDWQWKQTETPNNVKFYNYGGTDQLAFNNSRIETFQPVFRLSHAEYGATDYELEINTFPDFSGTSWTQTFTGIYLANTEINFTFNNAFTPVNGATYYVRARVRGAANVWSTYSTETYSFTYQTPKEIPDWFQTTQAQFLTDALSGVTADGNNDVVTSAGGNMMVNGDFTSGNTNGWTVTGANGAGKTVAVYNNANASYPDNWLGMGSGNTIFQSASGTIVISQQIDLTNVSQISFKGGAYHYVSCCSDPNPNTKLEFKIGGTLTDINGTVGATLAQGNNNRQDKTVNVSSYTGMQVIKFVMTYNSNWNGNGVARFYIDDVVADALPSGTITSTPIHFASVQDATAYKGITWNQTLGDGSLTLKVQQSADGIAGWTDVAGYTNISETGDGKKSFDLSTMPVYPHIRLVGTLNGAGVKMHDWAVEFQKEIPCDKTWTGAVSSDWHAANNWLPFGVPTNKNCVNIPNVANKPIISVAAVALALSLEIQESGNLKIASGAGMNIKKEIINHGDQSNFIIEDTGSLVQEVAVNNIGKITYKRNTSKAWSNDFVYLGSPTKDSQFSRLPFSSGGTMSAYYSWISAPAPAGSPGKWSNAINPNSLMTPAMGYIAKIGNGWTAGNRFPLHFDGVPNNGTITTPFKTGNRQDNPSTPDVDEGLEDKWVLLSNPYPSAIDAEKMLNLQSNKDLLSDSADPSEPYNSDGALYFWAHANGTGAVPNPFYNNGQAYSSNPNNHYVVKNFTGTIPATSTTDISGNPIAGSWNGQIPGAQAFFIRGKANADGLFTFNNEMRSVLDKDTYYRNNQSVNRFWLDFTKKDDNKSAQALIGYIHGATNELDFMYDGLSMGDDLDIYSIAGLKELSIQGRSPNFSNKDVVAIGYSAPQTGAYRIGLFLTEGLFAPHGAQNIYLKDQTSNIVHNLVESPYEFVTDTGHFNDRFEIVYESSTLIANTTPKSPLNIFYDNQLQRWLISSSQQRISKIELYDLSGRLILIKNEINAKEYGIPYVSINQKVAVIKVQTEHAEVLTKKIINPK</sequence>
<dbReference type="InterPro" id="IPR045474">
    <property type="entry name" value="GEVED"/>
</dbReference>
<dbReference type="PATRIC" id="fig|1304281.5.peg.2325"/>
<dbReference type="EMBL" id="LFNG01000013">
    <property type="protein sequence ID" value="KMQ70789.1"/>
    <property type="molecule type" value="Genomic_DNA"/>
</dbReference>
<evidence type="ECO:0000313" key="3">
    <source>
        <dbReference type="Proteomes" id="UP000035900"/>
    </source>
</evidence>
<dbReference type="STRING" id="1304281.ACM44_10800"/>